<name>A0A852R6W9_9ACTN</name>
<dbReference type="EMBL" id="JACCBF010000001">
    <property type="protein sequence ID" value="NYD29331.1"/>
    <property type="molecule type" value="Genomic_DNA"/>
</dbReference>
<sequence>MSSNKTVTRAARLVLLRHGEVASHRGDVPVTEPGLTHAERTGKVLGGIDGRFTVLFGGTRRTRETAEALCRGIGDQDRTGEPVESFALRNPDLYLAGTRVNMVSSHAALAEQIPGMTETEAEASEWWSTFISHTDRIGWWLRDANPPGDTAHDVATRLLRFAASLTDPGPMSSTTVIGVTHSPVLRAVLHHATGADSGEPAYVTGVQITLTGSDTPRIQAFDPLADLPGDRT</sequence>
<proteinExistence type="predicted"/>
<protein>
    <submittedName>
        <fullName evidence="1">Broad specificity phosphatase PhoE</fullName>
    </submittedName>
</protein>
<dbReference type="InterPro" id="IPR029033">
    <property type="entry name" value="His_PPase_superfam"/>
</dbReference>
<dbReference type="PANTHER" id="PTHR48100">
    <property type="entry name" value="BROAD-SPECIFICITY PHOSPHATASE YOR283W-RELATED"/>
    <property type="match status" value="1"/>
</dbReference>
<dbReference type="PANTHER" id="PTHR48100:SF1">
    <property type="entry name" value="HISTIDINE PHOSPHATASE FAMILY PROTEIN-RELATED"/>
    <property type="match status" value="1"/>
</dbReference>
<dbReference type="SMART" id="SM00855">
    <property type="entry name" value="PGAM"/>
    <property type="match status" value="1"/>
</dbReference>
<dbReference type="CDD" id="cd07067">
    <property type="entry name" value="HP_PGM_like"/>
    <property type="match status" value="1"/>
</dbReference>
<organism evidence="1 2">
    <name type="scientific">Nocardioides kongjuensis</name>
    <dbReference type="NCBI Taxonomy" id="349522"/>
    <lineage>
        <taxon>Bacteria</taxon>
        <taxon>Bacillati</taxon>
        <taxon>Actinomycetota</taxon>
        <taxon>Actinomycetes</taxon>
        <taxon>Propionibacteriales</taxon>
        <taxon>Nocardioidaceae</taxon>
        <taxon>Nocardioides</taxon>
    </lineage>
</organism>
<dbReference type="InterPro" id="IPR050275">
    <property type="entry name" value="PGM_Phosphatase"/>
</dbReference>
<dbReference type="GO" id="GO:0016791">
    <property type="term" value="F:phosphatase activity"/>
    <property type="evidence" value="ECO:0007669"/>
    <property type="project" value="TreeGrafter"/>
</dbReference>
<keyword evidence="2" id="KW-1185">Reference proteome</keyword>
<accession>A0A852R6W9</accession>
<dbReference type="SUPFAM" id="SSF53254">
    <property type="entry name" value="Phosphoglycerate mutase-like"/>
    <property type="match status" value="1"/>
</dbReference>
<evidence type="ECO:0000313" key="1">
    <source>
        <dbReference type="EMBL" id="NYD29331.1"/>
    </source>
</evidence>
<dbReference type="RefSeq" id="WP_179725718.1">
    <property type="nucleotide sequence ID" value="NZ_BAABEF010000001.1"/>
</dbReference>
<dbReference type="AlphaFoldDB" id="A0A852R6W9"/>
<dbReference type="InterPro" id="IPR013078">
    <property type="entry name" value="His_Pase_superF_clade-1"/>
</dbReference>
<dbReference type="Proteomes" id="UP000582231">
    <property type="component" value="Unassembled WGS sequence"/>
</dbReference>
<dbReference type="Gene3D" id="3.40.50.1240">
    <property type="entry name" value="Phosphoglycerate mutase-like"/>
    <property type="match status" value="1"/>
</dbReference>
<dbReference type="Pfam" id="PF00300">
    <property type="entry name" value="His_Phos_1"/>
    <property type="match status" value="2"/>
</dbReference>
<evidence type="ECO:0000313" key="2">
    <source>
        <dbReference type="Proteomes" id="UP000582231"/>
    </source>
</evidence>
<gene>
    <name evidence="1" type="ORF">BJ958_000877</name>
</gene>
<comment type="caution">
    <text evidence="1">The sequence shown here is derived from an EMBL/GenBank/DDBJ whole genome shotgun (WGS) entry which is preliminary data.</text>
</comment>
<reference evidence="1 2" key="1">
    <citation type="submission" date="2020-07" db="EMBL/GenBank/DDBJ databases">
        <title>Sequencing the genomes of 1000 actinobacteria strains.</title>
        <authorList>
            <person name="Klenk H.-P."/>
        </authorList>
    </citation>
    <scope>NUCLEOTIDE SEQUENCE [LARGE SCALE GENOMIC DNA]</scope>
    <source>
        <strain evidence="1 2">DSM 19082</strain>
    </source>
</reference>
<dbReference type="GO" id="GO:0005737">
    <property type="term" value="C:cytoplasm"/>
    <property type="evidence" value="ECO:0007669"/>
    <property type="project" value="TreeGrafter"/>
</dbReference>